<keyword evidence="6" id="KW-1185">Reference proteome</keyword>
<evidence type="ECO:0000313" key="5">
    <source>
        <dbReference type="EMBL" id="KAF2427708.1"/>
    </source>
</evidence>
<keyword evidence="1 2" id="KW-0597">Phosphoprotein</keyword>
<feature type="domain" description="Response regulatory" evidence="4">
    <location>
        <begin position="396"/>
        <end position="548"/>
    </location>
</feature>
<dbReference type="InterPro" id="IPR050956">
    <property type="entry name" value="2C_system_His_kinase"/>
</dbReference>
<dbReference type="GO" id="GO:0016772">
    <property type="term" value="F:transferase activity, transferring phosphorus-containing groups"/>
    <property type="evidence" value="ECO:0007669"/>
    <property type="project" value="InterPro"/>
</dbReference>
<dbReference type="Gene3D" id="3.40.50.2300">
    <property type="match status" value="1"/>
</dbReference>
<dbReference type="PANTHER" id="PTHR43719:SF30">
    <property type="entry name" value="TWO-COMPONENT SYSTEM RESPONSE REGULATOR"/>
    <property type="match status" value="1"/>
</dbReference>
<dbReference type="CDD" id="cd17546">
    <property type="entry name" value="REC_hyHK_CKI1_RcsC-like"/>
    <property type="match status" value="1"/>
</dbReference>
<dbReference type="OrthoDB" id="60033at2759"/>
<dbReference type="SMART" id="SM00448">
    <property type="entry name" value="REC"/>
    <property type="match status" value="1"/>
</dbReference>
<dbReference type="Pfam" id="PF00072">
    <property type="entry name" value="Response_reg"/>
    <property type="match status" value="1"/>
</dbReference>
<evidence type="ECO:0000256" key="1">
    <source>
        <dbReference type="ARBA" id="ARBA00022553"/>
    </source>
</evidence>
<proteinExistence type="predicted"/>
<dbReference type="InterPro" id="IPR036890">
    <property type="entry name" value="HATPase_C_sf"/>
</dbReference>
<comment type="caution">
    <text evidence="5">The sequence shown here is derived from an EMBL/GenBank/DDBJ whole genome shotgun (WGS) entry which is preliminary data.</text>
</comment>
<dbReference type="EMBL" id="MU007058">
    <property type="protein sequence ID" value="KAF2427708.1"/>
    <property type="molecule type" value="Genomic_DNA"/>
</dbReference>
<dbReference type="InterPro" id="IPR005467">
    <property type="entry name" value="His_kinase_dom"/>
</dbReference>
<evidence type="ECO:0000313" key="6">
    <source>
        <dbReference type="Proteomes" id="UP000800235"/>
    </source>
</evidence>
<dbReference type="AlphaFoldDB" id="A0A9P4NN12"/>
<evidence type="ECO:0008006" key="7">
    <source>
        <dbReference type="Google" id="ProtNLM"/>
    </source>
</evidence>
<dbReference type="InterPro" id="IPR011006">
    <property type="entry name" value="CheY-like_superfamily"/>
</dbReference>
<dbReference type="PANTHER" id="PTHR43719">
    <property type="entry name" value="TWO-COMPONENT HISTIDINE KINASE"/>
    <property type="match status" value="1"/>
</dbReference>
<protein>
    <recommendedName>
        <fullName evidence="7">Histidine kinase</fullName>
    </recommendedName>
</protein>
<dbReference type="SMART" id="SM00387">
    <property type="entry name" value="HATPase_c"/>
    <property type="match status" value="1"/>
</dbReference>
<sequence length="565" mass="63352">MLSGKRWFLVSAFPEFRPEGVMVRAWGMNVDISYQKWALNLKEERLNETMEAKRQSERFIDRLPMNCEILCQLHYSVQMKLLTTSKAAESRGVPSNLDAASVQSLIESATTIITCTQHQKRLLDDILCVSKLDASLLELSPSEVDPLVLVQHALHMHQQEFRNIGVEGTFQIEKSYHQLNIKTVLLDSGQTMQILINLVANSIKFTQFQSIRQVTVHLDASVMCPADEEGQHYLLAREIPEGRPVPSELEDAGNRYGDMVYICFAVEDTGCGLSGEEMRRLFTRFSQASPKTHSQYGGSGLGLFICKELTELQGGRIGVESVPGASSTFKFYLKAKRVQNSKLDPTFQGTEPGFYDKECRHYKRGSIGSIDISELGVPSPPIEPPARPPLVPDVLHVLVVEDNLINQKVMATQLARANCVVHVANHGLDCLNFLATTTFAQHPKPQYHPSTRKNSPPINLSIILLDLEMPVMGGLECITKIRKMQRTGELVQWVPVIAITANARTEQIKDATAQGMSLSLLLLMRLYDEVITKPFRIKELVPQMYALIDRMARRSSKSDVYLQSP</sequence>
<dbReference type="InterPro" id="IPR001789">
    <property type="entry name" value="Sig_transdc_resp-reg_receiver"/>
</dbReference>
<dbReference type="InterPro" id="IPR004358">
    <property type="entry name" value="Sig_transdc_His_kin-like_C"/>
</dbReference>
<organism evidence="5 6">
    <name type="scientific">Tothia fuscella</name>
    <dbReference type="NCBI Taxonomy" id="1048955"/>
    <lineage>
        <taxon>Eukaryota</taxon>
        <taxon>Fungi</taxon>
        <taxon>Dikarya</taxon>
        <taxon>Ascomycota</taxon>
        <taxon>Pezizomycotina</taxon>
        <taxon>Dothideomycetes</taxon>
        <taxon>Pleosporomycetidae</taxon>
        <taxon>Venturiales</taxon>
        <taxon>Cylindrosympodiaceae</taxon>
        <taxon>Tothia</taxon>
    </lineage>
</organism>
<dbReference type="PRINTS" id="PR00344">
    <property type="entry name" value="BCTRLSENSOR"/>
</dbReference>
<dbReference type="SUPFAM" id="SSF52172">
    <property type="entry name" value="CheY-like"/>
    <property type="match status" value="1"/>
</dbReference>
<dbReference type="SUPFAM" id="SSF55874">
    <property type="entry name" value="ATPase domain of HSP90 chaperone/DNA topoisomerase II/histidine kinase"/>
    <property type="match status" value="1"/>
</dbReference>
<evidence type="ECO:0000259" key="3">
    <source>
        <dbReference type="PROSITE" id="PS50109"/>
    </source>
</evidence>
<evidence type="ECO:0000259" key="4">
    <source>
        <dbReference type="PROSITE" id="PS50110"/>
    </source>
</evidence>
<reference evidence="5" key="1">
    <citation type="journal article" date="2020" name="Stud. Mycol.">
        <title>101 Dothideomycetes genomes: a test case for predicting lifestyles and emergence of pathogens.</title>
        <authorList>
            <person name="Haridas S."/>
            <person name="Albert R."/>
            <person name="Binder M."/>
            <person name="Bloem J."/>
            <person name="Labutti K."/>
            <person name="Salamov A."/>
            <person name="Andreopoulos B."/>
            <person name="Baker S."/>
            <person name="Barry K."/>
            <person name="Bills G."/>
            <person name="Bluhm B."/>
            <person name="Cannon C."/>
            <person name="Castanera R."/>
            <person name="Culley D."/>
            <person name="Daum C."/>
            <person name="Ezra D."/>
            <person name="Gonzalez J."/>
            <person name="Henrissat B."/>
            <person name="Kuo A."/>
            <person name="Liang C."/>
            <person name="Lipzen A."/>
            <person name="Lutzoni F."/>
            <person name="Magnuson J."/>
            <person name="Mondo S."/>
            <person name="Nolan M."/>
            <person name="Ohm R."/>
            <person name="Pangilinan J."/>
            <person name="Park H.-J."/>
            <person name="Ramirez L."/>
            <person name="Alfaro M."/>
            <person name="Sun H."/>
            <person name="Tritt A."/>
            <person name="Yoshinaga Y."/>
            <person name="Zwiers L.-H."/>
            <person name="Turgeon B."/>
            <person name="Goodwin S."/>
            <person name="Spatafora J."/>
            <person name="Crous P."/>
            <person name="Grigoriev I."/>
        </authorList>
    </citation>
    <scope>NUCLEOTIDE SEQUENCE</scope>
    <source>
        <strain evidence="5">CBS 130266</strain>
    </source>
</reference>
<dbReference type="PROSITE" id="PS50109">
    <property type="entry name" value="HIS_KIN"/>
    <property type="match status" value="1"/>
</dbReference>
<dbReference type="InterPro" id="IPR003594">
    <property type="entry name" value="HATPase_dom"/>
</dbReference>
<evidence type="ECO:0000256" key="2">
    <source>
        <dbReference type="PROSITE-ProRule" id="PRU00169"/>
    </source>
</evidence>
<name>A0A9P4NN12_9PEZI</name>
<dbReference type="Pfam" id="PF02518">
    <property type="entry name" value="HATPase_c"/>
    <property type="match status" value="1"/>
</dbReference>
<accession>A0A9P4NN12</accession>
<dbReference type="Gene3D" id="3.30.565.10">
    <property type="entry name" value="Histidine kinase-like ATPase, C-terminal domain"/>
    <property type="match status" value="1"/>
</dbReference>
<feature type="modified residue" description="4-aspartylphosphate" evidence="2">
    <location>
        <position position="466"/>
    </location>
</feature>
<dbReference type="PROSITE" id="PS50110">
    <property type="entry name" value="RESPONSE_REGULATORY"/>
    <property type="match status" value="1"/>
</dbReference>
<feature type="domain" description="Histidine kinase" evidence="3">
    <location>
        <begin position="121"/>
        <end position="337"/>
    </location>
</feature>
<gene>
    <name evidence="5" type="ORF">EJ08DRAFT_671585</name>
</gene>
<dbReference type="GO" id="GO:0000160">
    <property type="term" value="P:phosphorelay signal transduction system"/>
    <property type="evidence" value="ECO:0007669"/>
    <property type="project" value="InterPro"/>
</dbReference>
<dbReference type="Proteomes" id="UP000800235">
    <property type="component" value="Unassembled WGS sequence"/>
</dbReference>